<evidence type="ECO:0000256" key="2">
    <source>
        <dbReference type="SAM" id="Phobius"/>
    </source>
</evidence>
<gene>
    <name evidence="3" type="ORF">C8Z91_16665</name>
</gene>
<dbReference type="AlphaFoldDB" id="A0A2T6G1J7"/>
<dbReference type="Proteomes" id="UP000244184">
    <property type="component" value="Unassembled WGS sequence"/>
</dbReference>
<feature type="compositionally biased region" description="Basic and acidic residues" evidence="1">
    <location>
        <begin position="1"/>
        <end position="15"/>
    </location>
</feature>
<sequence>MKQPNEEEVKNDNHETPSFNSVTEHYRTIMGTPTNKVDMKTMPRVLRLFGYVVLAIGAICAFLFIIMYALQFF</sequence>
<comment type="caution">
    <text evidence="3">The sequence shown here is derived from an EMBL/GenBank/DDBJ whole genome shotgun (WGS) entry which is preliminary data.</text>
</comment>
<keyword evidence="2" id="KW-0812">Transmembrane</keyword>
<keyword evidence="2" id="KW-0472">Membrane</keyword>
<evidence type="ECO:0000313" key="4">
    <source>
        <dbReference type="Proteomes" id="UP000244184"/>
    </source>
</evidence>
<protein>
    <recommendedName>
        <fullName evidence="5">Amino acid transporter</fullName>
    </recommendedName>
</protein>
<dbReference type="EMBL" id="PYHP01000043">
    <property type="protein sequence ID" value="PUA38033.1"/>
    <property type="molecule type" value="Genomic_DNA"/>
</dbReference>
<evidence type="ECO:0008006" key="5">
    <source>
        <dbReference type="Google" id="ProtNLM"/>
    </source>
</evidence>
<evidence type="ECO:0000256" key="1">
    <source>
        <dbReference type="SAM" id="MobiDB-lite"/>
    </source>
</evidence>
<dbReference type="RefSeq" id="WP_108532325.1">
    <property type="nucleotide sequence ID" value="NZ_PYHP01000043.1"/>
</dbReference>
<name>A0A2T6G1J7_9BACL</name>
<feature type="transmembrane region" description="Helical" evidence="2">
    <location>
        <begin position="48"/>
        <end position="70"/>
    </location>
</feature>
<feature type="region of interest" description="Disordered" evidence="1">
    <location>
        <begin position="1"/>
        <end position="23"/>
    </location>
</feature>
<keyword evidence="2" id="KW-1133">Transmembrane helix</keyword>
<proteinExistence type="predicted"/>
<organism evidence="3 4">
    <name type="scientific">Paenibacillus elgii</name>
    <dbReference type="NCBI Taxonomy" id="189691"/>
    <lineage>
        <taxon>Bacteria</taxon>
        <taxon>Bacillati</taxon>
        <taxon>Bacillota</taxon>
        <taxon>Bacilli</taxon>
        <taxon>Bacillales</taxon>
        <taxon>Paenibacillaceae</taxon>
        <taxon>Paenibacillus</taxon>
    </lineage>
</organism>
<accession>A0A2T6G1J7</accession>
<evidence type="ECO:0000313" key="3">
    <source>
        <dbReference type="EMBL" id="PUA38033.1"/>
    </source>
</evidence>
<reference evidence="3 4" key="1">
    <citation type="submission" date="2018-03" db="EMBL/GenBank/DDBJ databases">
        <title>Genome sequence of Paenibacillus elgii strain AC13 an antimicrobial compound producing bacteria.</title>
        <authorList>
            <person name="Kurokawa A.S."/>
            <person name="Araujo J.F."/>
            <person name="Costa R.A."/>
            <person name="Ortega D.B."/>
            <person name="Pires A.S."/>
            <person name="Pappas G.J.Jr."/>
            <person name="Franco O.L."/>
            <person name="Barreto C."/>
            <person name="Magalhaes B.S."/>
            <person name="Kruger R.H."/>
        </authorList>
    </citation>
    <scope>NUCLEOTIDE SEQUENCE [LARGE SCALE GENOMIC DNA]</scope>
    <source>
        <strain evidence="3 4">AC13</strain>
    </source>
</reference>